<evidence type="ECO:0000313" key="2">
    <source>
        <dbReference type="EMBL" id="ESO10694.1"/>
    </source>
</evidence>
<dbReference type="RefSeq" id="XP_009010963.1">
    <property type="nucleotide sequence ID" value="XM_009012715.1"/>
</dbReference>
<evidence type="ECO:0000313" key="3">
    <source>
        <dbReference type="EnsemblMetazoa" id="HelroP167186"/>
    </source>
</evidence>
<gene>
    <name evidence="3" type="primary">20201841</name>
    <name evidence="2" type="ORF">HELRODRAFT_167186</name>
</gene>
<accession>T1EZ41</accession>
<sequence length="163" mass="18043">MQSSCHTANSSNQTIVIHKSPFGRASVEFSPTMQPRSANTGATLSTTVPAETYRQNSAENARAFLSYKTEEAAQRQYRDFITQSRGLDGGSMPFTNQVRNESSIGVTGRNTAQHNTLPFSLSPSFVPSDQKLLTQEEKDAEEQESVRDVMCCFTLLLIVLTVW</sequence>
<reference evidence="4" key="1">
    <citation type="submission" date="2012-12" db="EMBL/GenBank/DDBJ databases">
        <authorList>
            <person name="Hellsten U."/>
            <person name="Grimwood J."/>
            <person name="Chapman J.A."/>
            <person name="Shapiro H."/>
            <person name="Aerts A."/>
            <person name="Otillar R.P."/>
            <person name="Terry A.Y."/>
            <person name="Boore J.L."/>
            <person name="Simakov O."/>
            <person name="Marletaz F."/>
            <person name="Cho S.-J."/>
            <person name="Edsinger-Gonzales E."/>
            <person name="Havlak P."/>
            <person name="Kuo D.-H."/>
            <person name="Larsson T."/>
            <person name="Lv J."/>
            <person name="Arendt D."/>
            <person name="Savage R."/>
            <person name="Osoegawa K."/>
            <person name="de Jong P."/>
            <person name="Lindberg D.R."/>
            <person name="Seaver E.C."/>
            <person name="Weisblat D.A."/>
            <person name="Putnam N.H."/>
            <person name="Grigoriev I.V."/>
            <person name="Rokhsar D.S."/>
        </authorList>
    </citation>
    <scope>NUCLEOTIDE SEQUENCE</scope>
</reference>
<dbReference type="GeneID" id="20201841"/>
<dbReference type="Proteomes" id="UP000015101">
    <property type="component" value="Unassembled WGS sequence"/>
</dbReference>
<organism evidence="3 4">
    <name type="scientific">Helobdella robusta</name>
    <name type="common">Californian leech</name>
    <dbReference type="NCBI Taxonomy" id="6412"/>
    <lineage>
        <taxon>Eukaryota</taxon>
        <taxon>Metazoa</taxon>
        <taxon>Spiralia</taxon>
        <taxon>Lophotrochozoa</taxon>
        <taxon>Annelida</taxon>
        <taxon>Clitellata</taxon>
        <taxon>Hirudinea</taxon>
        <taxon>Rhynchobdellida</taxon>
        <taxon>Glossiphoniidae</taxon>
        <taxon>Helobdella</taxon>
    </lineage>
</organism>
<dbReference type="EMBL" id="KB095858">
    <property type="protein sequence ID" value="ESO10694.1"/>
    <property type="molecule type" value="Genomic_DNA"/>
</dbReference>
<protein>
    <submittedName>
        <fullName evidence="2 3">Uncharacterized protein</fullName>
    </submittedName>
</protein>
<dbReference type="EMBL" id="AMQM01002715">
    <property type="status" value="NOT_ANNOTATED_CDS"/>
    <property type="molecule type" value="Genomic_DNA"/>
</dbReference>
<proteinExistence type="predicted"/>
<reference evidence="2 4" key="2">
    <citation type="journal article" date="2013" name="Nature">
        <title>Insights into bilaterian evolution from three spiralian genomes.</title>
        <authorList>
            <person name="Simakov O."/>
            <person name="Marletaz F."/>
            <person name="Cho S.J."/>
            <person name="Edsinger-Gonzales E."/>
            <person name="Havlak P."/>
            <person name="Hellsten U."/>
            <person name="Kuo D.H."/>
            <person name="Larsson T."/>
            <person name="Lv J."/>
            <person name="Arendt D."/>
            <person name="Savage R."/>
            <person name="Osoegawa K."/>
            <person name="de Jong P."/>
            <person name="Grimwood J."/>
            <person name="Chapman J.A."/>
            <person name="Shapiro H."/>
            <person name="Aerts A."/>
            <person name="Otillar R.P."/>
            <person name="Terry A.Y."/>
            <person name="Boore J.L."/>
            <person name="Grigoriev I.V."/>
            <person name="Lindberg D.R."/>
            <person name="Seaver E.C."/>
            <person name="Weisblat D.A."/>
            <person name="Putnam N.H."/>
            <person name="Rokhsar D.S."/>
        </authorList>
    </citation>
    <scope>NUCLEOTIDE SEQUENCE</scope>
</reference>
<dbReference type="CTD" id="20201841"/>
<dbReference type="KEGG" id="hro:HELRODRAFT_167186"/>
<name>T1EZ41_HELRO</name>
<evidence type="ECO:0000256" key="1">
    <source>
        <dbReference type="SAM" id="MobiDB-lite"/>
    </source>
</evidence>
<evidence type="ECO:0000313" key="4">
    <source>
        <dbReference type="Proteomes" id="UP000015101"/>
    </source>
</evidence>
<feature type="region of interest" description="Disordered" evidence="1">
    <location>
        <begin position="27"/>
        <end position="46"/>
    </location>
</feature>
<dbReference type="InParanoid" id="T1EZ41"/>
<keyword evidence="4" id="KW-1185">Reference proteome</keyword>
<reference evidence="3" key="3">
    <citation type="submission" date="2015-06" db="UniProtKB">
        <authorList>
            <consortium name="EnsemblMetazoa"/>
        </authorList>
    </citation>
    <scope>IDENTIFICATION</scope>
</reference>
<feature type="compositionally biased region" description="Polar residues" evidence="1">
    <location>
        <begin position="29"/>
        <end position="46"/>
    </location>
</feature>
<dbReference type="HOGENOM" id="CLU_1628839_0_0_1"/>
<dbReference type="AlphaFoldDB" id="T1EZ41"/>
<dbReference type="EnsemblMetazoa" id="HelroT167186">
    <property type="protein sequence ID" value="HelroP167186"/>
    <property type="gene ID" value="HelroG167186"/>
</dbReference>